<comment type="caution">
    <text evidence="4">The sequence shown here is derived from an EMBL/GenBank/DDBJ whole genome shotgun (WGS) entry which is preliminary data.</text>
</comment>
<reference evidence="4 5" key="1">
    <citation type="submission" date="2016-10" db="EMBL/GenBank/DDBJ databases">
        <authorList>
            <person name="Varghese N."/>
            <person name="Submissions S."/>
        </authorList>
    </citation>
    <scope>NUCLEOTIDE SEQUENCE [LARGE SCALE GENOMIC DNA]</scope>
    <source>
        <strain evidence="4 5">DSM 16392</strain>
    </source>
</reference>
<dbReference type="Proteomes" id="UP000199598">
    <property type="component" value="Unassembled WGS sequence"/>
</dbReference>
<keyword evidence="4" id="KW-0449">Lipoprotein</keyword>
<dbReference type="PANTHER" id="PTHR30203">
    <property type="entry name" value="OUTER MEMBRANE CATION EFFLUX PROTEIN"/>
    <property type="match status" value="1"/>
</dbReference>
<gene>
    <name evidence="4" type="ORF">SAMN04488518_103282</name>
</gene>
<keyword evidence="3" id="KW-0732">Signal</keyword>
<dbReference type="InterPro" id="IPR003423">
    <property type="entry name" value="OMP_efflux"/>
</dbReference>
<keyword evidence="5" id="KW-1185">Reference proteome</keyword>
<keyword evidence="2" id="KW-0175">Coiled coil</keyword>
<evidence type="ECO:0000313" key="5">
    <source>
        <dbReference type="Proteomes" id="UP000199598"/>
    </source>
</evidence>
<name>A0A1I3Y160_9HYPH</name>
<dbReference type="Gene3D" id="1.20.1600.10">
    <property type="entry name" value="Outer membrane efflux proteins (OEP)"/>
    <property type="match status" value="1"/>
</dbReference>
<protein>
    <submittedName>
        <fullName evidence="4">Efflux transporter, outer membrane factor (OMF) lipoprotein, NodT family</fullName>
    </submittedName>
</protein>
<evidence type="ECO:0000256" key="3">
    <source>
        <dbReference type="SAM" id="SignalP"/>
    </source>
</evidence>
<dbReference type="PANTHER" id="PTHR30203:SF32">
    <property type="entry name" value="CATION EFFLUX SYSTEM PROTEIN CUSC"/>
    <property type="match status" value="1"/>
</dbReference>
<evidence type="ECO:0000256" key="2">
    <source>
        <dbReference type="SAM" id="Coils"/>
    </source>
</evidence>
<feature type="coiled-coil region" evidence="2">
    <location>
        <begin position="226"/>
        <end position="253"/>
    </location>
</feature>
<dbReference type="Gene3D" id="2.20.200.10">
    <property type="entry name" value="Outer membrane efflux proteins (OEP)"/>
    <property type="match status" value="1"/>
</dbReference>
<dbReference type="Pfam" id="PF02321">
    <property type="entry name" value="OEP"/>
    <property type="match status" value="2"/>
</dbReference>
<dbReference type="InterPro" id="IPR010131">
    <property type="entry name" value="MdtP/NodT-like"/>
</dbReference>
<organism evidence="4 5">
    <name type="scientific">Pseudovibrio ascidiaceicola</name>
    <dbReference type="NCBI Taxonomy" id="285279"/>
    <lineage>
        <taxon>Bacteria</taxon>
        <taxon>Pseudomonadati</taxon>
        <taxon>Pseudomonadota</taxon>
        <taxon>Alphaproteobacteria</taxon>
        <taxon>Hyphomicrobiales</taxon>
        <taxon>Stappiaceae</taxon>
        <taxon>Pseudovibrio</taxon>
    </lineage>
</organism>
<accession>A0A1I3Y160</accession>
<feature type="chain" id="PRO_5046057031" evidence="3">
    <location>
        <begin position="19"/>
        <end position="460"/>
    </location>
</feature>
<evidence type="ECO:0000313" key="4">
    <source>
        <dbReference type="EMBL" id="SFK25490.1"/>
    </source>
</evidence>
<dbReference type="PROSITE" id="PS51257">
    <property type="entry name" value="PROKAR_LIPOPROTEIN"/>
    <property type="match status" value="1"/>
</dbReference>
<comment type="similarity">
    <text evidence="1">Belongs to the outer membrane factor (OMF) (TC 1.B.17) family.</text>
</comment>
<dbReference type="SUPFAM" id="SSF56954">
    <property type="entry name" value="Outer membrane efflux proteins (OEP)"/>
    <property type="match status" value="1"/>
</dbReference>
<sequence>MRSLSHMLIFAASGILLASCATGLSTQRTTFTEEMAVKQTPAEWNQGTSSQAQNLSSLLALSSDKKLNTHVDAVLANNISLRQSVLDLQKAELERDKASGSLWPTLTFNSSSDRQRSKSAQGTSYASSVGGDLTVNWEADLWGKLSDRARASGRTLNASEHDLQAARASLAAQAMRNWVQLTALEKLADLDRSRISSLGNTEQIISDQFTRGIGELSDLEAARSATANAQSDLADRKLQIDQLKRQMQVAASQMPNTHFRTGSLLPNVKLPKGAMPATTLGRRPDLLAAYERAAAADLQHKAAYKDLLPSFSVNFTASDQSASLADLLNGGPAWRLLGSLSAPILDGGNRRLTAEQADLDAARLWLTYRQTLLTAVMEVENGLQNEQTLRSREQILGRALKHSQSNYEQYERRYRDGLTDIVTLLSAERDAFAARQAVVNIRSSRMQNRVDLAVAFGIGL</sequence>
<dbReference type="EMBL" id="FOSK01000003">
    <property type="protein sequence ID" value="SFK25490.1"/>
    <property type="molecule type" value="Genomic_DNA"/>
</dbReference>
<dbReference type="RefSeq" id="WP_093518335.1">
    <property type="nucleotide sequence ID" value="NZ_FOSK01000003.1"/>
</dbReference>
<evidence type="ECO:0000256" key="1">
    <source>
        <dbReference type="ARBA" id="ARBA00007613"/>
    </source>
</evidence>
<feature type="signal peptide" evidence="3">
    <location>
        <begin position="1"/>
        <end position="18"/>
    </location>
</feature>
<proteinExistence type="inferred from homology"/>